<feature type="compositionally biased region" description="Low complexity" evidence="6">
    <location>
        <begin position="1"/>
        <end position="23"/>
    </location>
</feature>
<keyword evidence="4" id="KW-0238">DNA-binding</keyword>
<comment type="similarity">
    <text evidence="2">Belongs to the transposase mutator family.</text>
</comment>
<comment type="caution">
    <text evidence="7">The sequence shown here is derived from an EMBL/GenBank/DDBJ whole genome shotgun (WGS) entry which is preliminary data.</text>
</comment>
<dbReference type="EMBL" id="BMVU01000044">
    <property type="protein sequence ID" value="GGY00677.1"/>
    <property type="molecule type" value="Genomic_DNA"/>
</dbReference>
<sequence>MPPDSAAAPSPTPCTGAGGTPTARNLLSQAPKSAQPWVATLLRTVFEQPDADTVQAQLRHALHALEAKFPRAAAHPDAAQHDLPAFTALTPDDSCDERHGTVHGSRRSASRWKDAPRRSLGSAATGPQETGRSPTPPPRAREHSVHPPTPPAPRPQARPTG</sequence>
<dbReference type="Pfam" id="PF00872">
    <property type="entry name" value="Transposase_mut"/>
    <property type="match status" value="1"/>
</dbReference>
<dbReference type="GO" id="GO:0006313">
    <property type="term" value="P:DNA transposition"/>
    <property type="evidence" value="ECO:0007669"/>
    <property type="project" value="InterPro"/>
</dbReference>
<feature type="region of interest" description="Disordered" evidence="6">
    <location>
        <begin position="73"/>
        <end position="161"/>
    </location>
</feature>
<evidence type="ECO:0000313" key="7">
    <source>
        <dbReference type="EMBL" id="GGY00677.1"/>
    </source>
</evidence>
<evidence type="ECO:0000256" key="3">
    <source>
        <dbReference type="ARBA" id="ARBA00022578"/>
    </source>
</evidence>
<reference evidence="7" key="1">
    <citation type="journal article" date="2014" name="Int. J. Syst. Evol. Microbiol.">
        <title>Complete genome sequence of Corynebacterium casei LMG S-19264T (=DSM 44701T), isolated from a smear-ripened cheese.</title>
        <authorList>
            <consortium name="US DOE Joint Genome Institute (JGI-PGF)"/>
            <person name="Walter F."/>
            <person name="Albersmeier A."/>
            <person name="Kalinowski J."/>
            <person name="Ruckert C."/>
        </authorList>
    </citation>
    <scope>NUCLEOTIDE SEQUENCE</scope>
    <source>
        <strain evidence="7">JCM 4790</strain>
    </source>
</reference>
<organism evidence="7 8">
    <name type="scientific">Streptomyces minutiscleroticus</name>
    <dbReference type="NCBI Taxonomy" id="68238"/>
    <lineage>
        <taxon>Bacteria</taxon>
        <taxon>Bacillati</taxon>
        <taxon>Actinomycetota</taxon>
        <taxon>Actinomycetes</taxon>
        <taxon>Kitasatosporales</taxon>
        <taxon>Streptomycetaceae</taxon>
        <taxon>Streptomyces</taxon>
    </lineage>
</organism>
<accession>A0A918U6P9</accession>
<keyword evidence="3" id="KW-0815">Transposition</keyword>
<dbReference type="InterPro" id="IPR001207">
    <property type="entry name" value="Transposase_mutator"/>
</dbReference>
<protein>
    <submittedName>
        <fullName evidence="7">Uncharacterized protein</fullName>
    </submittedName>
</protein>
<gene>
    <name evidence="7" type="ORF">GCM10010358_63140</name>
</gene>
<evidence type="ECO:0000256" key="4">
    <source>
        <dbReference type="ARBA" id="ARBA00023125"/>
    </source>
</evidence>
<evidence type="ECO:0000256" key="2">
    <source>
        <dbReference type="ARBA" id="ARBA00010961"/>
    </source>
</evidence>
<dbReference type="Proteomes" id="UP000619244">
    <property type="component" value="Unassembled WGS sequence"/>
</dbReference>
<feature type="compositionally biased region" description="Pro residues" evidence="6">
    <location>
        <begin position="147"/>
        <end position="161"/>
    </location>
</feature>
<dbReference type="GO" id="GO:0003677">
    <property type="term" value="F:DNA binding"/>
    <property type="evidence" value="ECO:0007669"/>
    <property type="project" value="UniProtKB-KW"/>
</dbReference>
<reference evidence="7" key="2">
    <citation type="submission" date="2020-09" db="EMBL/GenBank/DDBJ databases">
        <authorList>
            <person name="Sun Q."/>
            <person name="Ohkuma M."/>
        </authorList>
    </citation>
    <scope>NUCLEOTIDE SEQUENCE</scope>
    <source>
        <strain evidence="7">JCM 4790</strain>
    </source>
</reference>
<dbReference type="GO" id="GO:0004803">
    <property type="term" value="F:transposase activity"/>
    <property type="evidence" value="ECO:0007669"/>
    <property type="project" value="InterPro"/>
</dbReference>
<keyword evidence="5" id="KW-0233">DNA recombination</keyword>
<dbReference type="AlphaFoldDB" id="A0A918U6P9"/>
<name>A0A918U6P9_9ACTN</name>
<keyword evidence="8" id="KW-1185">Reference proteome</keyword>
<evidence type="ECO:0000256" key="1">
    <source>
        <dbReference type="ARBA" id="ARBA00002190"/>
    </source>
</evidence>
<comment type="function">
    <text evidence="1">Required for the transposition of the insertion element.</text>
</comment>
<evidence type="ECO:0000313" key="8">
    <source>
        <dbReference type="Proteomes" id="UP000619244"/>
    </source>
</evidence>
<evidence type="ECO:0000256" key="5">
    <source>
        <dbReference type="ARBA" id="ARBA00023172"/>
    </source>
</evidence>
<evidence type="ECO:0000256" key="6">
    <source>
        <dbReference type="SAM" id="MobiDB-lite"/>
    </source>
</evidence>
<proteinExistence type="inferred from homology"/>
<feature type="region of interest" description="Disordered" evidence="6">
    <location>
        <begin position="1"/>
        <end position="25"/>
    </location>
</feature>